<dbReference type="InterPro" id="IPR029033">
    <property type="entry name" value="His_PPase_superfam"/>
</dbReference>
<dbReference type="KEGG" id="spoa:EQM13_09025"/>
<evidence type="ECO:0000313" key="6">
    <source>
        <dbReference type="Proteomes" id="UP000287969"/>
    </source>
</evidence>
<keyword evidence="6" id="KW-1185">Reference proteome</keyword>
<dbReference type="PANTHER" id="PTHR48100:SF1">
    <property type="entry name" value="HISTIDINE PHOSPHATASE FAMILY PROTEIN-RELATED"/>
    <property type="match status" value="1"/>
</dbReference>
<feature type="active site" description="Tele-phosphohistidine intermediate" evidence="3">
    <location>
        <position position="9"/>
    </location>
</feature>
<evidence type="ECO:0000256" key="3">
    <source>
        <dbReference type="PIRSR" id="PIRSR613078-1"/>
    </source>
</evidence>
<reference evidence="6" key="1">
    <citation type="submission" date="2019-01" db="EMBL/GenBank/DDBJ databases">
        <title>Draft genomes of a novel of Sporanaerobacter strains.</title>
        <authorList>
            <person name="Ma S."/>
        </authorList>
    </citation>
    <scope>NUCLEOTIDE SEQUENCE [LARGE SCALE GENOMIC DNA]</scope>
    <source>
        <strain evidence="6">NJN-17</strain>
    </source>
</reference>
<dbReference type="EMBL" id="CP035282">
    <property type="protein sequence ID" value="QAT61719.1"/>
    <property type="molecule type" value="Genomic_DNA"/>
</dbReference>
<dbReference type="OrthoDB" id="9781415at2"/>
<organism evidence="5 6">
    <name type="scientific">Acidilutibacter cellobiosedens</name>
    <dbReference type="NCBI Taxonomy" id="2507161"/>
    <lineage>
        <taxon>Bacteria</taxon>
        <taxon>Bacillati</taxon>
        <taxon>Bacillota</taxon>
        <taxon>Tissierellia</taxon>
        <taxon>Tissierellales</taxon>
        <taxon>Acidilutibacteraceae</taxon>
        <taxon>Acidilutibacter</taxon>
    </lineage>
</organism>
<evidence type="ECO:0000313" key="5">
    <source>
        <dbReference type="EMBL" id="QAT61719.1"/>
    </source>
</evidence>
<name>A0A410QCS0_9FIRM</name>
<dbReference type="SMART" id="SM00855">
    <property type="entry name" value="PGAM"/>
    <property type="match status" value="1"/>
</dbReference>
<dbReference type="AlphaFoldDB" id="A0A410QCS0"/>
<dbReference type="Pfam" id="PF00300">
    <property type="entry name" value="His_Phos_1"/>
    <property type="match status" value="1"/>
</dbReference>
<feature type="binding site" evidence="4">
    <location>
        <begin position="8"/>
        <end position="15"/>
    </location>
    <ligand>
        <name>substrate</name>
    </ligand>
</feature>
<evidence type="ECO:0000256" key="1">
    <source>
        <dbReference type="ARBA" id="ARBA00023152"/>
    </source>
</evidence>
<proteinExistence type="predicted"/>
<keyword evidence="1" id="KW-0324">Glycolysis</keyword>
<dbReference type="GO" id="GO:0016791">
    <property type="term" value="F:phosphatase activity"/>
    <property type="evidence" value="ECO:0007669"/>
    <property type="project" value="TreeGrafter"/>
</dbReference>
<gene>
    <name evidence="5" type="ORF">EQM13_09025</name>
</gene>
<dbReference type="Proteomes" id="UP000287969">
    <property type="component" value="Chromosome"/>
</dbReference>
<feature type="active site" description="Proton donor/acceptor" evidence="3">
    <location>
        <position position="82"/>
    </location>
</feature>
<dbReference type="GO" id="GO:0005737">
    <property type="term" value="C:cytoplasm"/>
    <property type="evidence" value="ECO:0007669"/>
    <property type="project" value="TreeGrafter"/>
</dbReference>
<dbReference type="Gene3D" id="3.40.50.1240">
    <property type="entry name" value="Phosphoglycerate mutase-like"/>
    <property type="match status" value="1"/>
</dbReference>
<dbReference type="CDD" id="cd07067">
    <property type="entry name" value="HP_PGM_like"/>
    <property type="match status" value="1"/>
</dbReference>
<dbReference type="InterPro" id="IPR001345">
    <property type="entry name" value="PG/BPGM_mutase_AS"/>
</dbReference>
<dbReference type="InterPro" id="IPR013078">
    <property type="entry name" value="His_Pase_superF_clade-1"/>
</dbReference>
<feature type="binding site" evidence="4">
    <location>
        <position position="58"/>
    </location>
    <ligand>
        <name>substrate</name>
    </ligand>
</feature>
<evidence type="ECO:0000256" key="4">
    <source>
        <dbReference type="PIRSR" id="PIRSR613078-2"/>
    </source>
</evidence>
<dbReference type="InterPro" id="IPR050275">
    <property type="entry name" value="PGM_Phosphatase"/>
</dbReference>
<dbReference type="PIRSF" id="PIRSF000709">
    <property type="entry name" value="6PFK_2-Ptase"/>
    <property type="match status" value="1"/>
</dbReference>
<keyword evidence="2" id="KW-0413">Isomerase</keyword>
<protein>
    <submittedName>
        <fullName evidence="5">Histidine phosphatase family protein</fullName>
    </submittedName>
</protein>
<dbReference type="PANTHER" id="PTHR48100">
    <property type="entry name" value="BROAD-SPECIFICITY PHOSPHATASE YOR283W-RELATED"/>
    <property type="match status" value="1"/>
</dbReference>
<dbReference type="SUPFAM" id="SSF53254">
    <property type="entry name" value="Phosphoglycerate mutase-like"/>
    <property type="match status" value="1"/>
</dbReference>
<evidence type="ECO:0000256" key="2">
    <source>
        <dbReference type="ARBA" id="ARBA00023235"/>
    </source>
</evidence>
<dbReference type="PROSITE" id="PS00175">
    <property type="entry name" value="PG_MUTASE"/>
    <property type="match status" value="1"/>
</dbReference>
<accession>A0A410QCS0</accession>
<dbReference type="RefSeq" id="WP_071138660.1">
    <property type="nucleotide sequence ID" value="NZ_CP035282.1"/>
</dbReference>
<sequence length="203" mass="23382">MKKIFLVRHGESEWNKLKMIQGQSDLPLTDLGRSQAGKIAKRLKSEKIDIIYSSDLKRAVETAQIIGKELNLNVSPDKRLREIDFGPWEGKKNKDILLKYPKEYTTWLQKSYKFKIDGAETLMEVQNRTMSFVNETLDKNPDKNILIVSHNVAIKSMILGILNIDIVSYNNISLDNVSLTIIEFGDYNKILKLLNDTCHLRED</sequence>